<dbReference type="AlphaFoldDB" id="A0A8H6VPG7"/>
<dbReference type="Gene3D" id="3.20.20.370">
    <property type="entry name" value="Glycoside hydrolase/deacetylase"/>
    <property type="match status" value="1"/>
</dbReference>
<dbReference type="InterPro" id="IPR002509">
    <property type="entry name" value="NODB_dom"/>
</dbReference>
<evidence type="ECO:0000259" key="1">
    <source>
        <dbReference type="Pfam" id="PF01522"/>
    </source>
</evidence>
<dbReference type="Pfam" id="PF01522">
    <property type="entry name" value="Polysacc_deac_1"/>
    <property type="match status" value="1"/>
</dbReference>
<evidence type="ECO:0000313" key="2">
    <source>
        <dbReference type="EMBL" id="KAF7195719.1"/>
    </source>
</evidence>
<gene>
    <name evidence="2" type="ORF">HII31_03037</name>
</gene>
<dbReference type="InterPro" id="IPR011330">
    <property type="entry name" value="Glyco_hydro/deAcase_b/a-brl"/>
</dbReference>
<dbReference type="PANTHER" id="PTHR43123">
    <property type="entry name" value="POLYSACCHARIDE DEACETYLASE-RELATED"/>
    <property type="match status" value="1"/>
</dbReference>
<dbReference type="SUPFAM" id="SSF88713">
    <property type="entry name" value="Glycoside hydrolase/deacetylase"/>
    <property type="match status" value="1"/>
</dbReference>
<accession>A0A8H6VPG7</accession>
<dbReference type="GO" id="GO:0016810">
    <property type="term" value="F:hydrolase activity, acting on carbon-nitrogen (but not peptide) bonds"/>
    <property type="evidence" value="ECO:0007669"/>
    <property type="project" value="InterPro"/>
</dbReference>
<sequence length="300" mass="34802">MTRIAVSFVLNYEEGGERSILEGDAHSEPYLWEKGSSGGYKDGARYLNAEQDFERLRLMRLFAEFDWKITIYAVARAMQLNPKFGQYCIKAGHEIANHGLRWLDFWGLDLEEDKKYVKDSQEMLQEVTGEFPIGIYFGRATVNTPGMLPQIFKEMNKEWGTPKLLYSSECYNDDVPYWVDLPYERDLPDEEKEGMLLVPYNYDCNDGKFHMAPGFTSSSGQLYEQYLKSTFDMLYREGGKMMNIPLHSRITGKAGRAEALRNFMHYISQKEGVWVTTRRDIAKHYREKFPYKPGSRSGGP</sequence>
<organism evidence="2 3">
    <name type="scientific">Pseudocercospora fuligena</name>
    <dbReference type="NCBI Taxonomy" id="685502"/>
    <lineage>
        <taxon>Eukaryota</taxon>
        <taxon>Fungi</taxon>
        <taxon>Dikarya</taxon>
        <taxon>Ascomycota</taxon>
        <taxon>Pezizomycotina</taxon>
        <taxon>Dothideomycetes</taxon>
        <taxon>Dothideomycetidae</taxon>
        <taxon>Mycosphaerellales</taxon>
        <taxon>Mycosphaerellaceae</taxon>
        <taxon>Pseudocercospora</taxon>
    </lineage>
</organism>
<dbReference type="GO" id="GO:0005975">
    <property type="term" value="P:carbohydrate metabolic process"/>
    <property type="evidence" value="ECO:0007669"/>
    <property type="project" value="InterPro"/>
</dbReference>
<protein>
    <submittedName>
        <fullName evidence="2">Chitin deacetylase 1</fullName>
    </submittedName>
</protein>
<dbReference type="PANTHER" id="PTHR43123:SF3">
    <property type="entry name" value="NODB HOMOLOGY DOMAIN-CONTAINING PROTEIN"/>
    <property type="match status" value="1"/>
</dbReference>
<reference evidence="2" key="1">
    <citation type="submission" date="2020-04" db="EMBL/GenBank/DDBJ databases">
        <title>Draft genome resource of the tomato pathogen Pseudocercospora fuligena.</title>
        <authorList>
            <person name="Zaccaron A."/>
        </authorList>
    </citation>
    <scope>NUCLEOTIDE SEQUENCE</scope>
    <source>
        <strain evidence="2">PF001</strain>
    </source>
</reference>
<evidence type="ECO:0000313" key="3">
    <source>
        <dbReference type="Proteomes" id="UP000660729"/>
    </source>
</evidence>
<proteinExistence type="predicted"/>
<dbReference type="OrthoDB" id="9970124at2759"/>
<name>A0A8H6VPG7_9PEZI</name>
<dbReference type="Proteomes" id="UP000660729">
    <property type="component" value="Unassembled WGS sequence"/>
</dbReference>
<keyword evidence="3" id="KW-1185">Reference proteome</keyword>
<feature type="domain" description="NodB homology" evidence="1">
    <location>
        <begin position="58"/>
        <end position="132"/>
    </location>
</feature>
<dbReference type="EMBL" id="JABCIY010000038">
    <property type="protein sequence ID" value="KAF7195719.1"/>
    <property type="molecule type" value="Genomic_DNA"/>
</dbReference>
<comment type="caution">
    <text evidence="2">The sequence shown here is derived from an EMBL/GenBank/DDBJ whole genome shotgun (WGS) entry which is preliminary data.</text>
</comment>